<dbReference type="GO" id="GO:0047661">
    <property type="term" value="F:amino-acid racemase activity"/>
    <property type="evidence" value="ECO:0007669"/>
    <property type="project" value="InterPro"/>
</dbReference>
<dbReference type="NCBIfam" id="TIGR00035">
    <property type="entry name" value="asp_race"/>
    <property type="match status" value="1"/>
</dbReference>
<accession>A0AA39CBS5</accession>
<dbReference type="Proteomes" id="UP001172673">
    <property type="component" value="Unassembled WGS sequence"/>
</dbReference>
<keyword evidence="4" id="KW-1185">Reference proteome</keyword>
<comment type="similarity">
    <text evidence="1">Belongs to the aspartate/glutamate racemases family.</text>
</comment>
<proteinExistence type="inferred from homology"/>
<evidence type="ECO:0000256" key="1">
    <source>
        <dbReference type="ARBA" id="ARBA00007847"/>
    </source>
</evidence>
<gene>
    <name evidence="3" type="ORF">H2200_013038</name>
</gene>
<dbReference type="AlphaFoldDB" id="A0AA39CBS5"/>
<dbReference type="InterPro" id="IPR001920">
    <property type="entry name" value="Asp/Glu_race"/>
</dbReference>
<dbReference type="Pfam" id="PF01177">
    <property type="entry name" value="Asp_Glu_race"/>
    <property type="match status" value="1"/>
</dbReference>
<organism evidence="3 4">
    <name type="scientific">Cladophialophora chaetospira</name>
    <dbReference type="NCBI Taxonomy" id="386627"/>
    <lineage>
        <taxon>Eukaryota</taxon>
        <taxon>Fungi</taxon>
        <taxon>Dikarya</taxon>
        <taxon>Ascomycota</taxon>
        <taxon>Pezizomycotina</taxon>
        <taxon>Eurotiomycetes</taxon>
        <taxon>Chaetothyriomycetidae</taxon>
        <taxon>Chaetothyriales</taxon>
        <taxon>Herpotrichiellaceae</taxon>
        <taxon>Cladophialophora</taxon>
    </lineage>
</organism>
<protein>
    <recommendedName>
        <fullName evidence="5">Aspartate racemase</fullName>
    </recommendedName>
</protein>
<dbReference type="PANTHER" id="PTHR21198">
    <property type="entry name" value="GLUTAMATE RACEMASE"/>
    <property type="match status" value="1"/>
</dbReference>
<dbReference type="EMBL" id="JAPDRK010000026">
    <property type="protein sequence ID" value="KAJ9602495.1"/>
    <property type="molecule type" value="Genomic_DNA"/>
</dbReference>
<keyword evidence="2" id="KW-0413">Isomerase</keyword>
<dbReference type="SUPFAM" id="SSF53681">
    <property type="entry name" value="Aspartate/glutamate racemase"/>
    <property type="match status" value="2"/>
</dbReference>
<comment type="caution">
    <text evidence="3">The sequence shown here is derived from an EMBL/GenBank/DDBJ whole genome shotgun (WGS) entry which is preliminary data.</text>
</comment>
<evidence type="ECO:0000256" key="2">
    <source>
        <dbReference type="ARBA" id="ARBA00023235"/>
    </source>
</evidence>
<evidence type="ECO:0000313" key="4">
    <source>
        <dbReference type="Proteomes" id="UP001172673"/>
    </source>
</evidence>
<dbReference type="Gene3D" id="3.40.50.1860">
    <property type="match status" value="2"/>
</dbReference>
<dbReference type="PANTHER" id="PTHR21198:SF7">
    <property type="entry name" value="ASPARTATE-GLUTAMATE RACEMASE FAMILY"/>
    <property type="match status" value="1"/>
</dbReference>
<reference evidence="3" key="1">
    <citation type="submission" date="2022-10" db="EMBL/GenBank/DDBJ databases">
        <title>Culturing micro-colonial fungi from biological soil crusts in the Mojave desert and describing Neophaeococcomyces mojavensis, and introducing the new genera and species Taxawa tesnikishii.</title>
        <authorList>
            <person name="Kurbessoian T."/>
            <person name="Stajich J.E."/>
        </authorList>
    </citation>
    <scope>NUCLEOTIDE SEQUENCE</scope>
    <source>
        <strain evidence="3">TK_41</strain>
    </source>
</reference>
<evidence type="ECO:0008006" key="5">
    <source>
        <dbReference type="Google" id="ProtNLM"/>
    </source>
</evidence>
<dbReference type="InterPro" id="IPR004380">
    <property type="entry name" value="Asp_race"/>
</dbReference>
<evidence type="ECO:0000313" key="3">
    <source>
        <dbReference type="EMBL" id="KAJ9602495.1"/>
    </source>
</evidence>
<sequence length="234" mass="25011">MRTVGLLGGMTFEATAIYYNVINRHVRSKLGGRRSAPLFLYSADQEVMLQHATKGDWTAFAKVFISAGNALKGGGAEGLAICASLAHKVADEVESQVGLPVLHVADFTAKGILAKGLKRVALLGTAVVMEGEFMKGRIEQKFGIDVLVPGSEERARINQGIVSELTTGKVSPETKAFFIQTIKDLCDRGAQGLILGSTDLGFLIKQEDVDIPLFDTALLHAQGVAEWVVGTDKP</sequence>
<dbReference type="InterPro" id="IPR015942">
    <property type="entry name" value="Asp/Glu/hydantoin_racemase"/>
</dbReference>
<name>A0AA39CBS5_9EURO</name>